<evidence type="ECO:0000313" key="1">
    <source>
        <dbReference type="EMBL" id="GAA3677814.1"/>
    </source>
</evidence>
<dbReference type="Gene3D" id="3.90.210.10">
    <property type="entry name" value="Heat-Labile Enterotoxin, subunit A"/>
    <property type="match status" value="1"/>
</dbReference>
<proteinExistence type="predicted"/>
<keyword evidence="2" id="KW-1185">Reference proteome</keyword>
<organism evidence="1 2">
    <name type="scientific">Nonomuraea antimicrobica</name>
    <dbReference type="NCBI Taxonomy" id="561173"/>
    <lineage>
        <taxon>Bacteria</taxon>
        <taxon>Bacillati</taxon>
        <taxon>Actinomycetota</taxon>
        <taxon>Actinomycetes</taxon>
        <taxon>Streptosporangiales</taxon>
        <taxon>Streptosporangiaceae</taxon>
        <taxon>Nonomuraea</taxon>
    </lineage>
</organism>
<comment type="caution">
    <text evidence="1">The sequence shown here is derived from an EMBL/GenBank/DDBJ whole genome shotgun (WGS) entry which is preliminary data.</text>
</comment>
<accession>A0ABP7C4A8</accession>
<reference evidence="2" key="1">
    <citation type="journal article" date="2019" name="Int. J. Syst. Evol. Microbiol.">
        <title>The Global Catalogue of Microorganisms (GCM) 10K type strain sequencing project: providing services to taxonomists for standard genome sequencing and annotation.</title>
        <authorList>
            <consortium name="The Broad Institute Genomics Platform"/>
            <consortium name="The Broad Institute Genome Sequencing Center for Infectious Disease"/>
            <person name="Wu L."/>
            <person name="Ma J."/>
        </authorList>
    </citation>
    <scope>NUCLEOTIDE SEQUENCE [LARGE SCALE GENOMIC DNA]</scope>
    <source>
        <strain evidence="2">JCM 16904</strain>
    </source>
</reference>
<dbReference type="Proteomes" id="UP001500902">
    <property type="component" value="Unassembled WGS sequence"/>
</dbReference>
<sequence length="302" mass="32666">MIEPAVLVGFDLLGIAPLPGTAQLDRHIGELDRAVGRLRLLAQEGVHAYGQADLNRGPATDALHAYMTSPDGALPQAADLADRLTTAADGLRVSKGVIEWVVGPLSAVALAARVAVVFAPHLLPRLSAMGARFTAMLRDALSRVGRIFASLFKTSRVRAAGAGGRTARAGPKPDYRAVAANRSTPVDDVVAEELRRPGNRWRTENTPVYHGSRTSPDRIFEEGLHPYVPGDRVYTSLDSEIARWYARGRFTYRVRTSRGGGFARGDSEETVTFPGGVHRRFVEGADDHRTGDFLPNPHFDPG</sequence>
<protein>
    <submittedName>
        <fullName evidence="1">Uncharacterized protein</fullName>
    </submittedName>
</protein>
<evidence type="ECO:0000313" key="2">
    <source>
        <dbReference type="Proteomes" id="UP001500902"/>
    </source>
</evidence>
<dbReference type="EMBL" id="BAAAZP010000089">
    <property type="protein sequence ID" value="GAA3677814.1"/>
    <property type="molecule type" value="Genomic_DNA"/>
</dbReference>
<gene>
    <name evidence="1" type="ORF">GCM10022224_047360</name>
</gene>
<name>A0ABP7C4A8_9ACTN</name>